<dbReference type="InterPro" id="IPR042525">
    <property type="entry name" value="Rad52_Rad59_Rad22_sf"/>
</dbReference>
<keyword evidence="6" id="KW-1185">Reference proteome</keyword>
<dbReference type="Pfam" id="PF04098">
    <property type="entry name" value="Rad52_Rad22"/>
    <property type="match status" value="1"/>
</dbReference>
<dbReference type="GO" id="GO:0000724">
    <property type="term" value="P:double-strand break repair via homologous recombination"/>
    <property type="evidence" value="ECO:0007669"/>
    <property type="project" value="UniProtKB-ARBA"/>
</dbReference>
<dbReference type="OrthoDB" id="206565at2759"/>
<dbReference type="PANTHER" id="PTHR12132">
    <property type="entry name" value="DNA REPAIR AND RECOMBINATION PROTEIN RAD52, RAD59"/>
    <property type="match status" value="1"/>
</dbReference>
<dbReference type="Proteomes" id="UP000054007">
    <property type="component" value="Unassembled WGS sequence"/>
</dbReference>
<evidence type="ECO:0000256" key="4">
    <source>
        <dbReference type="ARBA" id="ARBA00023204"/>
    </source>
</evidence>
<dbReference type="Gene3D" id="3.30.390.80">
    <property type="entry name" value="DNA repair protein Rad52/59/22"/>
    <property type="match status" value="1"/>
</dbReference>
<dbReference type="InterPro" id="IPR007232">
    <property type="entry name" value="Rad52_Rad59_Rad22"/>
</dbReference>
<evidence type="ECO:0000256" key="1">
    <source>
        <dbReference type="ARBA" id="ARBA00006638"/>
    </source>
</evidence>
<dbReference type="PANTHER" id="PTHR12132:SF1">
    <property type="entry name" value="DNA REPAIR PROTEIN RAD52 HOMOLOG"/>
    <property type="match status" value="1"/>
</dbReference>
<dbReference type="GO" id="GO:0005634">
    <property type="term" value="C:nucleus"/>
    <property type="evidence" value="ECO:0007669"/>
    <property type="project" value="TreeGrafter"/>
</dbReference>
<dbReference type="GO" id="GO:0045002">
    <property type="term" value="P:double-strand break repair via single-strand annealing"/>
    <property type="evidence" value="ECO:0007669"/>
    <property type="project" value="TreeGrafter"/>
</dbReference>
<dbReference type="SUPFAM" id="SSF54768">
    <property type="entry name" value="dsRNA-binding domain-like"/>
    <property type="match status" value="1"/>
</dbReference>
<evidence type="ECO:0000313" key="5">
    <source>
        <dbReference type="EMBL" id="KIY72690.1"/>
    </source>
</evidence>
<dbReference type="GO" id="GO:0003697">
    <property type="term" value="F:single-stranded DNA binding"/>
    <property type="evidence" value="ECO:0007669"/>
    <property type="project" value="UniProtKB-ARBA"/>
</dbReference>
<dbReference type="AlphaFoldDB" id="A0A0D7BR57"/>
<proteinExistence type="inferred from homology"/>
<dbReference type="InterPro" id="IPR041247">
    <property type="entry name" value="Rad52_fam"/>
</dbReference>
<dbReference type="EMBL" id="KN880441">
    <property type="protein sequence ID" value="KIY72690.1"/>
    <property type="molecule type" value="Genomic_DNA"/>
</dbReference>
<gene>
    <name evidence="5" type="ORF">CYLTODRAFT_343604</name>
</gene>
<reference evidence="5 6" key="1">
    <citation type="journal article" date="2015" name="Fungal Genet. Biol.">
        <title>Evolution of novel wood decay mechanisms in Agaricales revealed by the genome sequences of Fistulina hepatica and Cylindrobasidium torrendii.</title>
        <authorList>
            <person name="Floudas D."/>
            <person name="Held B.W."/>
            <person name="Riley R."/>
            <person name="Nagy L.G."/>
            <person name="Koehler G."/>
            <person name="Ransdell A.S."/>
            <person name="Younus H."/>
            <person name="Chow J."/>
            <person name="Chiniquy J."/>
            <person name="Lipzen A."/>
            <person name="Tritt A."/>
            <person name="Sun H."/>
            <person name="Haridas S."/>
            <person name="LaButti K."/>
            <person name="Ohm R.A."/>
            <person name="Kues U."/>
            <person name="Blanchette R.A."/>
            <person name="Grigoriev I.V."/>
            <person name="Minto R.E."/>
            <person name="Hibbett D.S."/>
        </authorList>
    </citation>
    <scope>NUCLEOTIDE SEQUENCE [LARGE SCALE GENOMIC DNA]</scope>
    <source>
        <strain evidence="5 6">FP15055 ss-10</strain>
    </source>
</reference>
<comment type="similarity">
    <text evidence="1">Belongs to the RAD52 family.</text>
</comment>
<keyword evidence="3" id="KW-0233">DNA recombination</keyword>
<evidence type="ECO:0000256" key="2">
    <source>
        <dbReference type="ARBA" id="ARBA00022763"/>
    </source>
</evidence>
<evidence type="ECO:0000313" key="6">
    <source>
        <dbReference type="Proteomes" id="UP000054007"/>
    </source>
</evidence>
<organism evidence="5 6">
    <name type="scientific">Cylindrobasidium torrendii FP15055 ss-10</name>
    <dbReference type="NCBI Taxonomy" id="1314674"/>
    <lineage>
        <taxon>Eukaryota</taxon>
        <taxon>Fungi</taxon>
        <taxon>Dikarya</taxon>
        <taxon>Basidiomycota</taxon>
        <taxon>Agaricomycotina</taxon>
        <taxon>Agaricomycetes</taxon>
        <taxon>Agaricomycetidae</taxon>
        <taxon>Agaricales</taxon>
        <taxon>Marasmiineae</taxon>
        <taxon>Physalacriaceae</taxon>
        <taxon>Cylindrobasidium</taxon>
    </lineage>
</organism>
<sequence length="179" mass="19853">MPSEYSYANAGLQQKLDQQLGPEYLSTRAGGGGKKYTYVEGWKMINLANETFGFDGWSSNVVSLTTDFIDLDNITKKYHICATAIVRVTLGPRWGNTWHEDSGLGMMDNAPNKAAAIDKCKKEAVTDALKRALRQFGNLMGNCLYDKNYLTQISKMKCPPVRDTLPRVVADAHALPDKV</sequence>
<dbReference type="FunFam" id="3.30.390.80:FF:000001">
    <property type="entry name" value="DNA repair protein RAD52 homolog"/>
    <property type="match status" value="1"/>
</dbReference>
<accession>A0A0D7BR57</accession>
<keyword evidence="2" id="KW-0227">DNA damage</keyword>
<name>A0A0D7BR57_9AGAR</name>
<dbReference type="GO" id="GO:0006312">
    <property type="term" value="P:mitotic recombination"/>
    <property type="evidence" value="ECO:0007669"/>
    <property type="project" value="TreeGrafter"/>
</dbReference>
<evidence type="ECO:0000256" key="3">
    <source>
        <dbReference type="ARBA" id="ARBA00023172"/>
    </source>
</evidence>
<keyword evidence="4" id="KW-0234">DNA repair</keyword>
<dbReference type="STRING" id="1314674.A0A0D7BR57"/>
<protein>
    <submittedName>
        <fullName evidence="5">Rad52 22 double-strand break repair protein</fullName>
    </submittedName>
</protein>